<accession>A0A0J9SWI7</accession>
<sequence>MPVITMKNIPVQETEGVRKSDIPIDETENIGKTDIPTEEILITIPWIEMKIIKDNIIDQKRGVIPINSLMHQNTMDHMALM</sequence>
<organism evidence="1 2">
    <name type="scientific">Plasmodium vivax (strain Brazil I)</name>
    <dbReference type="NCBI Taxonomy" id="1033975"/>
    <lineage>
        <taxon>Eukaryota</taxon>
        <taxon>Sar</taxon>
        <taxon>Alveolata</taxon>
        <taxon>Apicomplexa</taxon>
        <taxon>Aconoidasida</taxon>
        <taxon>Haemosporida</taxon>
        <taxon>Plasmodiidae</taxon>
        <taxon>Plasmodium</taxon>
        <taxon>Plasmodium (Plasmodium)</taxon>
    </lineage>
</organism>
<dbReference type="Proteomes" id="UP000053327">
    <property type="component" value="Unassembled WGS sequence"/>
</dbReference>
<evidence type="ECO:0000313" key="1">
    <source>
        <dbReference type="EMBL" id="KMZ87214.1"/>
    </source>
</evidence>
<dbReference type="AlphaFoldDB" id="A0A0J9SWI7"/>
<reference evidence="1 2" key="1">
    <citation type="submission" date="2011-08" db="EMBL/GenBank/DDBJ databases">
        <title>The Genome Sequence of Plasmodium vivax Brazil I.</title>
        <authorList>
            <consortium name="The Broad Institute Genome Sequencing Platform"/>
            <consortium name="The Broad Institute Genome Sequencing Center for Infectious Disease"/>
            <person name="Neafsey D."/>
            <person name="Carlton J."/>
            <person name="Barnwell J."/>
            <person name="Collins W."/>
            <person name="Escalante A."/>
            <person name="Mullikin J."/>
            <person name="Saul A."/>
            <person name="Guigo R."/>
            <person name="Camara F."/>
            <person name="Young S.K."/>
            <person name="Zeng Q."/>
            <person name="Gargeya S."/>
            <person name="Fitzgerald M."/>
            <person name="Haas B."/>
            <person name="Abouelleil A."/>
            <person name="Alvarado L."/>
            <person name="Arachchi H.M."/>
            <person name="Berlin A."/>
            <person name="Brown A."/>
            <person name="Chapman S.B."/>
            <person name="Chen Z."/>
            <person name="Dunbar C."/>
            <person name="Freedman E."/>
            <person name="Gearin G."/>
            <person name="Gellesch M."/>
            <person name="Goldberg J."/>
            <person name="Griggs A."/>
            <person name="Gujja S."/>
            <person name="Heiman D."/>
            <person name="Howarth C."/>
            <person name="Larson L."/>
            <person name="Lui A."/>
            <person name="MacDonald P.J.P."/>
            <person name="Montmayeur A."/>
            <person name="Murphy C."/>
            <person name="Neiman D."/>
            <person name="Pearson M."/>
            <person name="Priest M."/>
            <person name="Roberts A."/>
            <person name="Saif S."/>
            <person name="Shea T."/>
            <person name="Shenoy N."/>
            <person name="Sisk P."/>
            <person name="Stolte C."/>
            <person name="Sykes S."/>
            <person name="Wortman J."/>
            <person name="Nusbaum C."/>
            <person name="Birren B."/>
        </authorList>
    </citation>
    <scope>NUCLEOTIDE SEQUENCE [LARGE SCALE GENOMIC DNA]</scope>
    <source>
        <strain evidence="1 2">Brazil I</strain>
    </source>
</reference>
<protein>
    <submittedName>
        <fullName evidence="1">Pv-fam-d protein</fullName>
    </submittedName>
</protein>
<dbReference type="EMBL" id="KQ234804">
    <property type="protein sequence ID" value="KMZ87214.1"/>
    <property type="molecule type" value="Genomic_DNA"/>
</dbReference>
<name>A0A0J9SWI7_PLAV1</name>
<evidence type="ECO:0000313" key="2">
    <source>
        <dbReference type="Proteomes" id="UP000053327"/>
    </source>
</evidence>
<proteinExistence type="predicted"/>
<gene>
    <name evidence="1" type="ORF">PVBG_03999</name>
</gene>